<gene>
    <name evidence="5" type="ORF">FXF47_01325</name>
</gene>
<keyword evidence="3" id="KW-0812">Transmembrane</keyword>
<evidence type="ECO:0000313" key="5">
    <source>
        <dbReference type="EMBL" id="TYB32009.1"/>
    </source>
</evidence>
<name>A0A5D0MN43_9BACT</name>
<accession>A0A5D0MN43</accession>
<dbReference type="EMBL" id="VSIX01000012">
    <property type="protein sequence ID" value="TYB32009.1"/>
    <property type="molecule type" value="Genomic_DNA"/>
</dbReference>
<comment type="caution">
    <text evidence="5">The sequence shown here is derived from an EMBL/GenBank/DDBJ whole genome shotgun (WGS) entry which is preliminary data.</text>
</comment>
<keyword evidence="3" id="KW-0472">Membrane</keyword>
<dbReference type="PANTHER" id="PTHR21666">
    <property type="entry name" value="PEPTIDASE-RELATED"/>
    <property type="match status" value="1"/>
</dbReference>
<evidence type="ECO:0000256" key="3">
    <source>
        <dbReference type="SAM" id="Phobius"/>
    </source>
</evidence>
<dbReference type="SUPFAM" id="SSF51261">
    <property type="entry name" value="Duplicated hybrid motif"/>
    <property type="match status" value="1"/>
</dbReference>
<dbReference type="AlphaFoldDB" id="A0A5D0MN43"/>
<dbReference type="GO" id="GO:0004222">
    <property type="term" value="F:metalloendopeptidase activity"/>
    <property type="evidence" value="ECO:0007669"/>
    <property type="project" value="TreeGrafter"/>
</dbReference>
<proteinExistence type="predicted"/>
<evidence type="ECO:0000259" key="4">
    <source>
        <dbReference type="Pfam" id="PF01551"/>
    </source>
</evidence>
<protein>
    <submittedName>
        <fullName evidence="5">M23 family metallopeptidase</fullName>
    </submittedName>
</protein>
<evidence type="ECO:0000256" key="1">
    <source>
        <dbReference type="ARBA" id="ARBA00022729"/>
    </source>
</evidence>
<dbReference type="Proteomes" id="UP000324143">
    <property type="component" value="Unassembled WGS sequence"/>
</dbReference>
<dbReference type="InterPro" id="IPR011055">
    <property type="entry name" value="Dup_hybrid_motif"/>
</dbReference>
<keyword evidence="1" id="KW-0732">Signal</keyword>
<organism evidence="5 6">
    <name type="scientific">Candidatus Mcinerneyibacterium aminivorans</name>
    <dbReference type="NCBI Taxonomy" id="2703815"/>
    <lineage>
        <taxon>Bacteria</taxon>
        <taxon>Candidatus Macinerneyibacteriota</taxon>
        <taxon>Candidatus Mcinerneyibacteria</taxon>
        <taxon>Candidatus Mcinerneyibacteriales</taxon>
        <taxon>Candidatus Mcinerneyibacteriaceae</taxon>
        <taxon>Candidatus Mcinerneyibacterium</taxon>
    </lineage>
</organism>
<dbReference type="Pfam" id="PF01551">
    <property type="entry name" value="Peptidase_M23"/>
    <property type="match status" value="1"/>
</dbReference>
<feature type="transmembrane region" description="Helical" evidence="3">
    <location>
        <begin position="25"/>
        <end position="45"/>
    </location>
</feature>
<keyword evidence="2" id="KW-0175">Coiled coil</keyword>
<evidence type="ECO:0000256" key="2">
    <source>
        <dbReference type="SAM" id="Coils"/>
    </source>
</evidence>
<dbReference type="FunFam" id="2.70.70.10:FF:000006">
    <property type="entry name" value="M23 family peptidase"/>
    <property type="match status" value="1"/>
</dbReference>
<feature type="coiled-coil region" evidence="2">
    <location>
        <begin position="57"/>
        <end position="91"/>
    </location>
</feature>
<dbReference type="CDD" id="cd12797">
    <property type="entry name" value="M23_peptidase"/>
    <property type="match status" value="1"/>
</dbReference>
<keyword evidence="6" id="KW-1185">Reference proteome</keyword>
<dbReference type="InterPro" id="IPR050570">
    <property type="entry name" value="Cell_wall_metabolism_enzyme"/>
</dbReference>
<dbReference type="PANTHER" id="PTHR21666:SF289">
    <property type="entry name" value="L-ALA--D-GLU ENDOPEPTIDASE"/>
    <property type="match status" value="1"/>
</dbReference>
<reference evidence="5" key="1">
    <citation type="submission" date="2019-08" db="EMBL/GenBank/DDBJ databases">
        <title>Genomic characterization of a novel candidate phylum (ARYD3) from a high temperature, high salinity tertiary oil reservoir in north central Oklahoma, USA.</title>
        <authorList>
            <person name="Youssef N.H."/>
            <person name="Yadav A."/>
            <person name="Elshahed M.S."/>
        </authorList>
    </citation>
    <scope>NUCLEOTIDE SEQUENCE [LARGE SCALE GENOMIC DNA]</scope>
    <source>
        <strain evidence="5">ARYD3</strain>
    </source>
</reference>
<dbReference type="InterPro" id="IPR016047">
    <property type="entry name" value="M23ase_b-sheet_dom"/>
</dbReference>
<keyword evidence="3" id="KW-1133">Transmembrane helix</keyword>
<evidence type="ECO:0000313" key="6">
    <source>
        <dbReference type="Proteomes" id="UP000324143"/>
    </source>
</evidence>
<feature type="domain" description="M23ase beta-sheet core" evidence="4">
    <location>
        <begin position="195"/>
        <end position="289"/>
    </location>
</feature>
<dbReference type="Gene3D" id="2.70.70.10">
    <property type="entry name" value="Glucose Permease (Domain IIA)"/>
    <property type="match status" value="1"/>
</dbReference>
<sequence>MKDFKFKIVSPSNRKIYSFNVPVKYLWFILVGIIIVFVFIFLYFFRGVKKQYLVTKLSVYKNQNQELVQNYEEYNKKIKNYDKKLSKLQEICDNVLILNSLPPAFEKQSNMHIGGRSLEKIERENVGQIDNNLEVAFSQVEVKMEVLKNNFYKIIDKMEKSTVKWERVPLKWPIEGWISSQFGWRESPFAKKREFHTGLDITNIPGTPVKAPAQGYVKFAGWLGEYGKTVVIEHGFGYETRYGHLDKILVKKGRFVKKDDKLGTLGNTGRSSAPHLHYEILKNGKVENPMKYLLTEDNKILRRVSQFYGR</sequence>